<dbReference type="SMART" id="SM00342">
    <property type="entry name" value="HTH_ARAC"/>
    <property type="match status" value="1"/>
</dbReference>
<keyword evidence="6" id="KW-1185">Reference proteome</keyword>
<dbReference type="InterPro" id="IPR018060">
    <property type="entry name" value="HTH_AraC"/>
</dbReference>
<dbReference type="EMBL" id="NCXP01000001">
    <property type="protein sequence ID" value="OSC43338.1"/>
    <property type="molecule type" value="Genomic_DNA"/>
</dbReference>
<accession>A0A1X2M146</accession>
<evidence type="ECO:0000256" key="3">
    <source>
        <dbReference type="ARBA" id="ARBA00023163"/>
    </source>
</evidence>
<sequence length="344" mass="38548">MDMGSLIRATNLWGYTDLMRELGADPRPFLKRFEIRPGIEHQDEAFMSLEAFVRMLEASADELDCPDFGLRLSRWQGLAILGPIAVIARNAQTLLGGLEAIGRYLYVHSPALTLSVSPTTTGSNIKFSYEVTDPALPYPLQGYELSMANAVRMIRFLGGPQARARVISFMHHQVGSDDAYNDALGCTVRFAQTWCGFEVPRRLADRPIDNADPETRRIATKYLESHYPPSSAVLSEKVSELARRLLPTGQCSAEAIADQLAVHPRTLQRRLAVEGVRCQDLIERERRDQAARYLAEPGLYLSQIAVLLGYSEQSALNRSCRRWFGKTPRQYRADLPVSSSCARR</sequence>
<keyword evidence="3" id="KW-0804">Transcription</keyword>
<evidence type="ECO:0000259" key="4">
    <source>
        <dbReference type="PROSITE" id="PS01124"/>
    </source>
</evidence>
<dbReference type="GO" id="GO:0005829">
    <property type="term" value="C:cytosol"/>
    <property type="evidence" value="ECO:0007669"/>
    <property type="project" value="TreeGrafter"/>
</dbReference>
<dbReference type="RefSeq" id="WP_085323476.1">
    <property type="nucleotide sequence ID" value="NZ_NCXP01000001.1"/>
</dbReference>
<dbReference type="GO" id="GO:0003700">
    <property type="term" value="F:DNA-binding transcription factor activity"/>
    <property type="evidence" value="ECO:0007669"/>
    <property type="project" value="InterPro"/>
</dbReference>
<name>A0A1X2M146_9MYCO</name>
<dbReference type="STRING" id="1430326.B8W66_02425"/>
<comment type="caution">
    <text evidence="5">The sequence shown here is derived from an EMBL/GenBank/DDBJ whole genome shotgun (WGS) entry which is preliminary data.</text>
</comment>
<reference evidence="5 6" key="1">
    <citation type="submission" date="2017-04" db="EMBL/GenBank/DDBJ databases">
        <title>The new phylogeny of genus Mycobacterium.</title>
        <authorList>
            <person name="Tortoli E."/>
            <person name="Trovato A."/>
            <person name="Cirillo D.M."/>
        </authorList>
    </citation>
    <scope>NUCLEOTIDE SEQUENCE [LARGE SCALE GENOMIC DNA]</scope>
    <source>
        <strain evidence="5 6">TBL 1200985</strain>
    </source>
</reference>
<gene>
    <name evidence="5" type="ORF">B8W66_02425</name>
</gene>
<evidence type="ECO:0000313" key="6">
    <source>
        <dbReference type="Proteomes" id="UP000193247"/>
    </source>
</evidence>
<dbReference type="Pfam" id="PF12833">
    <property type="entry name" value="HTH_18"/>
    <property type="match status" value="1"/>
</dbReference>
<evidence type="ECO:0000313" key="5">
    <source>
        <dbReference type="EMBL" id="OSC43338.1"/>
    </source>
</evidence>
<dbReference type="Pfam" id="PF12625">
    <property type="entry name" value="Arabinose_bd"/>
    <property type="match status" value="1"/>
</dbReference>
<dbReference type="AlphaFoldDB" id="A0A1X2M146"/>
<keyword evidence="2" id="KW-0238">DNA-binding</keyword>
<proteinExistence type="predicted"/>
<dbReference type="PANTHER" id="PTHR47894">
    <property type="entry name" value="HTH-TYPE TRANSCRIPTIONAL REGULATOR GADX"/>
    <property type="match status" value="1"/>
</dbReference>
<evidence type="ECO:0000256" key="2">
    <source>
        <dbReference type="ARBA" id="ARBA00023125"/>
    </source>
</evidence>
<protein>
    <submittedName>
        <fullName evidence="5">AraC family transcriptional regulator</fullName>
    </submittedName>
</protein>
<dbReference type="Gene3D" id="1.10.10.60">
    <property type="entry name" value="Homeodomain-like"/>
    <property type="match status" value="1"/>
</dbReference>
<dbReference type="SUPFAM" id="SSF46689">
    <property type="entry name" value="Homeodomain-like"/>
    <property type="match status" value="1"/>
</dbReference>
<feature type="domain" description="HTH araC/xylS-type" evidence="4">
    <location>
        <begin position="236"/>
        <end position="334"/>
    </location>
</feature>
<dbReference type="Proteomes" id="UP000193247">
    <property type="component" value="Unassembled WGS sequence"/>
</dbReference>
<keyword evidence="1" id="KW-0805">Transcription regulation</keyword>
<dbReference type="GO" id="GO:0000976">
    <property type="term" value="F:transcription cis-regulatory region binding"/>
    <property type="evidence" value="ECO:0007669"/>
    <property type="project" value="TreeGrafter"/>
</dbReference>
<dbReference type="PROSITE" id="PS01124">
    <property type="entry name" value="HTH_ARAC_FAMILY_2"/>
    <property type="match status" value="1"/>
</dbReference>
<dbReference type="OrthoDB" id="5241536at2"/>
<organism evidence="5 6">
    <name type="scientific">Mycobacterium decipiens</name>
    <dbReference type="NCBI Taxonomy" id="1430326"/>
    <lineage>
        <taxon>Bacteria</taxon>
        <taxon>Bacillati</taxon>
        <taxon>Actinomycetota</taxon>
        <taxon>Actinomycetes</taxon>
        <taxon>Mycobacteriales</taxon>
        <taxon>Mycobacteriaceae</taxon>
        <taxon>Mycobacterium</taxon>
    </lineage>
</organism>
<dbReference type="InterPro" id="IPR032687">
    <property type="entry name" value="AraC-type_N"/>
</dbReference>
<dbReference type="InterPro" id="IPR009057">
    <property type="entry name" value="Homeodomain-like_sf"/>
</dbReference>
<dbReference type="PANTHER" id="PTHR47894:SF4">
    <property type="entry name" value="HTH-TYPE TRANSCRIPTIONAL REGULATOR GADX"/>
    <property type="match status" value="1"/>
</dbReference>
<evidence type="ECO:0000256" key="1">
    <source>
        <dbReference type="ARBA" id="ARBA00023015"/>
    </source>
</evidence>